<reference evidence="2 3" key="1">
    <citation type="submission" date="2021-01" db="EMBL/GenBank/DDBJ databases">
        <title>Isolation and description of Catonella massiliensis sp. nov., a novel Catonella species, isolated from a stable periodontitis subject.</title>
        <authorList>
            <person name="Antezack A."/>
            <person name="Boxberger M."/>
            <person name="La Scola B."/>
            <person name="Monnet-Corti V."/>
        </authorList>
    </citation>
    <scope>NUCLEOTIDE SEQUENCE [LARGE SCALE GENOMIC DNA]</scope>
    <source>
        <strain evidence="2 3">Marseille-Q4567</strain>
    </source>
</reference>
<proteinExistence type="predicted"/>
<dbReference type="InterPro" id="IPR013766">
    <property type="entry name" value="Thioredoxin_domain"/>
</dbReference>
<gene>
    <name evidence="2" type="ORF">JJN12_03750</name>
</gene>
<protein>
    <submittedName>
        <fullName evidence="2">Thioredoxin family protein</fullName>
    </submittedName>
</protein>
<dbReference type="RefSeq" id="WP_208428426.1">
    <property type="nucleotide sequence ID" value="NZ_JAEPRJ010000001.1"/>
</dbReference>
<dbReference type="EMBL" id="JAEPRJ010000001">
    <property type="protein sequence ID" value="MBK5896898.1"/>
    <property type="molecule type" value="Genomic_DNA"/>
</dbReference>
<evidence type="ECO:0000313" key="3">
    <source>
        <dbReference type="Proteomes" id="UP000604730"/>
    </source>
</evidence>
<name>A0ABS1IYD5_9FIRM</name>
<feature type="domain" description="Thioredoxin" evidence="1">
    <location>
        <begin position="17"/>
        <end position="102"/>
    </location>
</feature>
<accession>A0ABS1IYD5</accession>
<dbReference type="CDD" id="cd02947">
    <property type="entry name" value="TRX_family"/>
    <property type="match status" value="1"/>
</dbReference>
<dbReference type="InterPro" id="IPR036249">
    <property type="entry name" value="Thioredoxin-like_sf"/>
</dbReference>
<evidence type="ECO:0000313" key="2">
    <source>
        <dbReference type="EMBL" id="MBK5896898.1"/>
    </source>
</evidence>
<dbReference type="SUPFAM" id="SSF52833">
    <property type="entry name" value="Thioredoxin-like"/>
    <property type="match status" value="1"/>
</dbReference>
<dbReference type="Proteomes" id="UP000604730">
    <property type="component" value="Unassembled WGS sequence"/>
</dbReference>
<sequence length="110" mass="12438">MQEMKIIQTSQEYITFKEQEKFSLFLFGSEKCIPCKALKEKIRAWNESHPQVFCGYVPLEENISLAAQENILGAPAVLAFVGGKEAIRKAGYFSLEEVFSSMDRYISCSA</sequence>
<evidence type="ECO:0000259" key="1">
    <source>
        <dbReference type="Pfam" id="PF00085"/>
    </source>
</evidence>
<comment type="caution">
    <text evidence="2">The sequence shown here is derived from an EMBL/GenBank/DDBJ whole genome shotgun (WGS) entry which is preliminary data.</text>
</comment>
<organism evidence="2 3">
    <name type="scientific">Catonella massiliensis</name>
    <dbReference type="NCBI Taxonomy" id="2799636"/>
    <lineage>
        <taxon>Bacteria</taxon>
        <taxon>Bacillati</taxon>
        <taxon>Bacillota</taxon>
        <taxon>Clostridia</taxon>
        <taxon>Lachnospirales</taxon>
        <taxon>Lachnospiraceae</taxon>
        <taxon>Catonella</taxon>
    </lineage>
</organism>
<keyword evidence="3" id="KW-1185">Reference proteome</keyword>
<dbReference type="Pfam" id="PF00085">
    <property type="entry name" value="Thioredoxin"/>
    <property type="match status" value="1"/>
</dbReference>
<dbReference type="Gene3D" id="3.40.30.10">
    <property type="entry name" value="Glutaredoxin"/>
    <property type="match status" value="1"/>
</dbReference>